<feature type="transmembrane region" description="Helical" evidence="1">
    <location>
        <begin position="70"/>
        <end position="88"/>
    </location>
</feature>
<organism evidence="2 3">
    <name type="scientific">Bacillus coahuilensis p1.1.43</name>
    <dbReference type="NCBI Taxonomy" id="1150625"/>
    <lineage>
        <taxon>Bacteria</taxon>
        <taxon>Bacillati</taxon>
        <taxon>Bacillota</taxon>
        <taxon>Bacilli</taxon>
        <taxon>Bacillales</taxon>
        <taxon>Bacillaceae</taxon>
        <taxon>Bacillus</taxon>
    </lineage>
</organism>
<dbReference type="EMBL" id="LDYG01000001">
    <property type="protein sequence ID" value="KUP09415.1"/>
    <property type="molecule type" value="Genomic_DNA"/>
</dbReference>
<dbReference type="AlphaFoldDB" id="A0A147KCK4"/>
<evidence type="ECO:0000256" key="1">
    <source>
        <dbReference type="SAM" id="Phobius"/>
    </source>
</evidence>
<reference evidence="2 3" key="1">
    <citation type="journal article" date="2016" name="Front. Microbiol.">
        <title>Microevolution Analysis of Bacillus coahuilensis Unveils Differences in Phosphorus Acquisition Strategies and Their Regulation.</title>
        <authorList>
            <person name="Gomez-Lunar Z."/>
            <person name="Hernandez-Gonzalez I."/>
            <person name="Rodriguez-Torres M.D."/>
            <person name="Souza V."/>
            <person name="Olmedo-Alvarez G."/>
        </authorList>
    </citation>
    <scope>NUCLEOTIDE SEQUENCE [LARGE SCALE GENOMIC DNA]</scope>
    <source>
        <strain evidence="3">p1.1.43</strain>
    </source>
</reference>
<evidence type="ECO:0000313" key="2">
    <source>
        <dbReference type="EMBL" id="KUP09415.1"/>
    </source>
</evidence>
<name>A0A147KCK4_9BACI</name>
<feature type="transmembrane region" description="Helical" evidence="1">
    <location>
        <begin position="43"/>
        <end position="63"/>
    </location>
</feature>
<feature type="transmembrane region" description="Helical" evidence="1">
    <location>
        <begin position="16"/>
        <end position="37"/>
    </location>
</feature>
<accession>A0A147KCK4</accession>
<sequence length="157" mass="17502">MKNELESSEYQQLKKSVYFGWGQFIATLTLTPIWAVAQSGWRLDYFLPGVIVGLMISGLILSIKYSMMKPVFGAAMGGLKIMGIAYVLEKIFMKQKNQGGALLGAFVGAMLVITGLMFINSIKSIGMLLKETKLYREIEADPNRLEMYIQEELNTAS</sequence>
<keyword evidence="1" id="KW-1133">Transmembrane helix</keyword>
<dbReference type="Proteomes" id="UP000074108">
    <property type="component" value="Unassembled WGS sequence"/>
</dbReference>
<keyword evidence="1" id="KW-0472">Membrane</keyword>
<proteinExistence type="predicted"/>
<comment type="caution">
    <text evidence="2">The sequence shown here is derived from an EMBL/GenBank/DDBJ whole genome shotgun (WGS) entry which is preliminary data.</text>
</comment>
<dbReference type="RefSeq" id="WP_059349950.1">
    <property type="nucleotide sequence ID" value="NZ_LDYG01000001.1"/>
</dbReference>
<evidence type="ECO:0000313" key="3">
    <source>
        <dbReference type="Proteomes" id="UP000074108"/>
    </source>
</evidence>
<keyword evidence="1" id="KW-0812">Transmembrane</keyword>
<gene>
    <name evidence="2" type="ORF">Q75_00370</name>
</gene>
<keyword evidence="3" id="KW-1185">Reference proteome</keyword>
<feature type="transmembrane region" description="Helical" evidence="1">
    <location>
        <begin position="100"/>
        <end position="119"/>
    </location>
</feature>
<dbReference type="PATRIC" id="fig|1150625.3.peg.76"/>
<protein>
    <submittedName>
        <fullName evidence="2">Uncharacterized protein</fullName>
    </submittedName>
</protein>